<dbReference type="Proteomes" id="UP000018415">
    <property type="component" value="Unassembled WGS sequence"/>
</dbReference>
<evidence type="ECO:0000313" key="2">
    <source>
        <dbReference type="Proteomes" id="UP000018415"/>
    </source>
</evidence>
<gene>
    <name evidence="1" type="ORF">P253_02201</name>
</gene>
<dbReference type="AlphaFoldDB" id="V2UGB9"/>
<organism evidence="1 2">
    <name type="scientific">Acinetobacter indicus CIP 110367</name>
    <dbReference type="NCBI Taxonomy" id="1341679"/>
    <lineage>
        <taxon>Bacteria</taxon>
        <taxon>Pseudomonadati</taxon>
        <taxon>Pseudomonadota</taxon>
        <taxon>Gammaproteobacteria</taxon>
        <taxon>Moraxellales</taxon>
        <taxon>Moraxellaceae</taxon>
        <taxon>Acinetobacter</taxon>
    </lineage>
</organism>
<reference evidence="1 2" key="1">
    <citation type="submission" date="2013-10" db="EMBL/GenBank/DDBJ databases">
        <title>The Genome Sequence of Acinetobacter indicus CIP 110367.</title>
        <authorList>
            <consortium name="The Broad Institute Genomics Platform"/>
            <consortium name="The Broad Institute Genome Sequencing Center for Infectious Disease"/>
            <person name="Cerqueira G."/>
            <person name="Feldgarden M."/>
            <person name="Courvalin P."/>
            <person name="Grillot-Courvalin C."/>
            <person name="Clermont D."/>
            <person name="Rocha E."/>
            <person name="Yoon E.-J."/>
            <person name="Nemec A."/>
            <person name="Young S.K."/>
            <person name="Zeng Q."/>
            <person name="Gargeya S."/>
            <person name="Fitzgerald M."/>
            <person name="Abouelleil A."/>
            <person name="Alvarado L."/>
            <person name="Berlin A.M."/>
            <person name="Chapman S.B."/>
            <person name="Gainer-Dewar J."/>
            <person name="Goldberg J."/>
            <person name="Gnerre S."/>
            <person name="Griggs A."/>
            <person name="Gujja S."/>
            <person name="Hansen M."/>
            <person name="Howarth C."/>
            <person name="Imamovic A."/>
            <person name="Ireland A."/>
            <person name="Larimer J."/>
            <person name="McCowan C."/>
            <person name="Murphy C."/>
            <person name="Pearson M."/>
            <person name="Poon T.W."/>
            <person name="Priest M."/>
            <person name="Roberts A."/>
            <person name="Saif S."/>
            <person name="Shea T."/>
            <person name="Sykes S."/>
            <person name="Wortman J."/>
            <person name="Nusbaum C."/>
            <person name="Birren B."/>
        </authorList>
    </citation>
    <scope>NUCLEOTIDE SEQUENCE [LARGE SCALE GENOMIC DNA]</scope>
    <source>
        <strain evidence="1 2">CIP 110367</strain>
    </source>
</reference>
<evidence type="ECO:0008006" key="3">
    <source>
        <dbReference type="Google" id="ProtNLM"/>
    </source>
</evidence>
<dbReference type="OrthoDB" id="4405067at2"/>
<keyword evidence="2" id="KW-1185">Reference proteome</keyword>
<dbReference type="HOGENOM" id="CLU_046137_0_0_6"/>
<accession>V2UGB9</accession>
<dbReference type="EMBL" id="AYET01000005">
    <property type="protein sequence ID" value="ESK47586.1"/>
    <property type="molecule type" value="Genomic_DNA"/>
</dbReference>
<dbReference type="RefSeq" id="WP_016658634.1">
    <property type="nucleotide sequence ID" value="NZ_BBSF01000016.1"/>
</dbReference>
<dbReference type="eggNOG" id="COG0457">
    <property type="taxonomic scope" value="Bacteria"/>
</dbReference>
<protein>
    <recommendedName>
        <fullName evidence="3">Glycosyltransferase family 92 protein</fullName>
    </recommendedName>
</protein>
<comment type="caution">
    <text evidence="1">The sequence shown here is derived from an EMBL/GenBank/DDBJ whole genome shotgun (WGS) entry which is preliminary data.</text>
</comment>
<evidence type="ECO:0000313" key="1">
    <source>
        <dbReference type="EMBL" id="ESK47586.1"/>
    </source>
</evidence>
<sequence length="406" mass="48145">MCKHTIEIINVSPCIIPDSENYSRTIPRPAHLRPNDYYDKFDSKTLCYDVFFSNKKVIISGPPLNGLESFIEEANFYLDNKNYSKEINTIKFDRLQVNYINQVVTKPQILTWNYKNISFNISINNNFLEKFKDKKVLFTLSKNNKFEWISDWIFFYKKYHGIDTVLFYDNSSDHYTLEELKDFLTKQNLDVDIYLVPWNFKYGPQGGIYSGKEKTPWDSDYCQYGMFEHAKHRFLKYAAGVINADIDELIITPKKESIFKLLGQHKGLIYPGFWIQSIPLDANVSTRFFNYAYRSKKDQHTDYKWCINPSKLDDLTQWKVHSIRKVSLKRIKGLYYAHFKAINYNWKTQRTNSVVLDQSVHYVDQKLYSHLNLIFPNDIPKVKITPFKESFLKKLFLRLNKNGNPN</sequence>
<name>V2UGB9_9GAMM</name>
<dbReference type="PATRIC" id="fig|1341679.3.peg.2143"/>
<proteinExistence type="predicted"/>